<dbReference type="Gene3D" id="1.20.144.10">
    <property type="entry name" value="Phosphatidic acid phosphatase type 2/haloperoxidase"/>
    <property type="match status" value="1"/>
</dbReference>
<dbReference type="SUPFAM" id="SSF48317">
    <property type="entry name" value="Acid phosphatase/Vanadium-dependent haloperoxidase"/>
    <property type="match status" value="1"/>
</dbReference>
<feature type="region of interest" description="Disordered" evidence="1">
    <location>
        <begin position="234"/>
        <end position="302"/>
    </location>
</feature>
<gene>
    <name evidence="4" type="ORF">CDO52_16050</name>
</gene>
<dbReference type="AlphaFoldDB" id="A0A223S7J9"/>
<keyword evidence="2" id="KW-1133">Transmembrane helix</keyword>
<name>A0A223S7J9_9ACTN</name>
<dbReference type="EMBL" id="CP022753">
    <property type="protein sequence ID" value="ASU84098.1"/>
    <property type="molecule type" value="Genomic_DNA"/>
</dbReference>
<reference evidence="4 5" key="1">
    <citation type="submission" date="2017-08" db="EMBL/GenBank/DDBJ databases">
        <title>The complete genome sequence of Nocardiopsis gilva YIM 90087.</title>
        <authorList>
            <person name="Yin M."/>
            <person name="Tang S."/>
        </authorList>
    </citation>
    <scope>NUCLEOTIDE SEQUENCE [LARGE SCALE GENOMIC DNA]</scope>
    <source>
        <strain evidence="4 5">YIM 90087</strain>
    </source>
</reference>
<evidence type="ECO:0000256" key="2">
    <source>
        <dbReference type="SAM" id="Phobius"/>
    </source>
</evidence>
<dbReference type="KEGG" id="ngv:CDO52_16050"/>
<dbReference type="OrthoDB" id="3240395at2"/>
<feature type="transmembrane region" description="Helical" evidence="2">
    <location>
        <begin position="168"/>
        <end position="189"/>
    </location>
</feature>
<feature type="domain" description="Phosphatidic acid phosphatase type 2/haloperoxidase" evidence="3">
    <location>
        <begin position="101"/>
        <end position="210"/>
    </location>
</feature>
<feature type="transmembrane region" description="Helical" evidence="2">
    <location>
        <begin position="101"/>
        <end position="123"/>
    </location>
</feature>
<feature type="region of interest" description="Disordered" evidence="1">
    <location>
        <begin position="344"/>
        <end position="369"/>
    </location>
</feature>
<sequence>MSFPLHRSTAGHRAVMGVAAAGSAAAFAVTYALLVHTPAGQRIEDGILGDAYANLAVSLRGGVTEWGALLSGLHWLTAPMILVAGLAVVAVTGLAQRRVRVSAVALGMVVAAAGATFVLKAGLLSRPPLNPGSGWGGGGNSFPSGHVTLAVALVLALLLVVPARIRPLVAGAGALWSGAVAITTVAQGWHRPSDVIGSTLLAFTAFCVATAVLSPPRRRGVRVAAGRRLGVAARVRADRGPTGAARPEPVGGRSGPGRRRRRRVAGGRGQCRAAGDRAGPAVAAGERGARPRSGGSAGGPACGRAAGRDLVGDAAGALIRTPRPDGSPCPWEWAGTVVAVDRTRSTATTAEARGRRAARRDGRDGSRPVGLPVAGGVGGFARGLHFGDVAPGVGA</sequence>
<feature type="compositionally biased region" description="Low complexity" evidence="1">
    <location>
        <begin position="270"/>
        <end position="294"/>
    </location>
</feature>
<dbReference type="Pfam" id="PF01569">
    <property type="entry name" value="PAP2"/>
    <property type="match status" value="1"/>
</dbReference>
<organism evidence="4 5">
    <name type="scientific">Nocardiopsis gilva YIM 90087</name>
    <dbReference type="NCBI Taxonomy" id="1235441"/>
    <lineage>
        <taxon>Bacteria</taxon>
        <taxon>Bacillati</taxon>
        <taxon>Actinomycetota</taxon>
        <taxon>Actinomycetes</taxon>
        <taxon>Streptosporangiales</taxon>
        <taxon>Nocardiopsidaceae</taxon>
        <taxon>Nocardiopsis</taxon>
    </lineage>
</organism>
<dbReference type="Proteomes" id="UP000215005">
    <property type="component" value="Chromosome"/>
</dbReference>
<keyword evidence="5" id="KW-1185">Reference proteome</keyword>
<proteinExistence type="predicted"/>
<keyword evidence="2" id="KW-0812">Transmembrane</keyword>
<dbReference type="InterPro" id="IPR000326">
    <property type="entry name" value="PAP2/HPO"/>
</dbReference>
<evidence type="ECO:0000259" key="3">
    <source>
        <dbReference type="SMART" id="SM00014"/>
    </source>
</evidence>
<feature type="transmembrane region" description="Helical" evidence="2">
    <location>
        <begin position="143"/>
        <end position="161"/>
    </location>
</feature>
<feature type="transmembrane region" description="Helical" evidence="2">
    <location>
        <begin position="12"/>
        <end position="34"/>
    </location>
</feature>
<feature type="compositionally biased region" description="Basic residues" evidence="1">
    <location>
        <begin position="256"/>
        <end position="265"/>
    </location>
</feature>
<protein>
    <recommendedName>
        <fullName evidence="3">Phosphatidic acid phosphatase type 2/haloperoxidase domain-containing protein</fullName>
    </recommendedName>
</protein>
<dbReference type="RefSeq" id="WP_094932494.1">
    <property type="nucleotide sequence ID" value="NZ_CP022753.1"/>
</dbReference>
<evidence type="ECO:0000313" key="5">
    <source>
        <dbReference type="Proteomes" id="UP000215005"/>
    </source>
</evidence>
<accession>A0A223S7J9</accession>
<feature type="transmembrane region" description="Helical" evidence="2">
    <location>
        <begin position="195"/>
        <end position="213"/>
    </location>
</feature>
<dbReference type="InterPro" id="IPR036938">
    <property type="entry name" value="PAP2/HPO_sf"/>
</dbReference>
<keyword evidence="2" id="KW-0472">Membrane</keyword>
<evidence type="ECO:0000256" key="1">
    <source>
        <dbReference type="SAM" id="MobiDB-lite"/>
    </source>
</evidence>
<dbReference type="SMART" id="SM00014">
    <property type="entry name" value="acidPPc"/>
    <property type="match status" value="1"/>
</dbReference>
<evidence type="ECO:0000313" key="4">
    <source>
        <dbReference type="EMBL" id="ASU84098.1"/>
    </source>
</evidence>
<feature type="transmembrane region" description="Helical" evidence="2">
    <location>
        <begin position="73"/>
        <end position="94"/>
    </location>
</feature>